<reference evidence="3" key="1">
    <citation type="submission" date="2011-12" db="EMBL/GenBank/DDBJ databases">
        <title>Complete sequence of Methanoregula formicicum SMSP.</title>
        <authorList>
            <person name="Lucas S."/>
            <person name="Han J."/>
            <person name="Lapidus A."/>
            <person name="Cheng J.-F."/>
            <person name="Goodwin L."/>
            <person name="Pitluck S."/>
            <person name="Peters L."/>
            <person name="Ovchinnikova G."/>
            <person name="Teshima H."/>
            <person name="Detter J.C."/>
            <person name="Han C."/>
            <person name="Tapia R."/>
            <person name="Land M."/>
            <person name="Hauser L."/>
            <person name="Kyrpides N."/>
            <person name="Ivanova N."/>
            <person name="Pagani I."/>
            <person name="Imachi H."/>
            <person name="Tamaki H."/>
            <person name="Sekiguchi Y."/>
            <person name="Kamagata Y."/>
            <person name="Cadillo-Quiroz H."/>
            <person name="Zinder S."/>
            <person name="Liu W.-T."/>
            <person name="Woyke T."/>
        </authorList>
    </citation>
    <scope>NUCLEOTIDE SEQUENCE [LARGE SCALE GENOMIC DNA]</scope>
    <source>
        <strain evidence="3">DSM 22288 / NBRC 105244 / SMSP</strain>
    </source>
</reference>
<dbReference type="EMBL" id="CP003167">
    <property type="protein sequence ID" value="AGB02322.1"/>
    <property type="molecule type" value="Genomic_DNA"/>
</dbReference>
<feature type="transmembrane region" description="Helical" evidence="1">
    <location>
        <begin position="167"/>
        <end position="191"/>
    </location>
</feature>
<feature type="transmembrane region" description="Helical" evidence="1">
    <location>
        <begin position="121"/>
        <end position="146"/>
    </location>
</feature>
<dbReference type="eggNOG" id="arCOG04389">
    <property type="taxonomic scope" value="Archaea"/>
</dbReference>
<reference evidence="2 3" key="2">
    <citation type="journal article" date="2014" name="Genome Announc.">
        <title>Complete Genome Sequence of Methanoregula formicica SMSPT, a Mesophilic Hydrogenotrophic Methanogen Isolated from a Methanogenic Upflow Anaerobic Sludge Blanket Reactor.</title>
        <authorList>
            <person name="Yamamoto K."/>
            <person name="Tamaki H."/>
            <person name="Cadillo-Quiroz H."/>
            <person name="Imachi H."/>
            <person name="Kyrpides N."/>
            <person name="Woyke T."/>
            <person name="Goodwin L."/>
            <person name="Zinder S.H."/>
            <person name="Kamagata Y."/>
            <person name="Liu W.T."/>
        </authorList>
    </citation>
    <scope>NUCLEOTIDE SEQUENCE [LARGE SCALE GENOMIC DNA]</scope>
    <source>
        <strain evidence="3">DSM 22288 / NBRC 105244 / SMSP</strain>
    </source>
</reference>
<feature type="transmembrane region" description="Helical" evidence="1">
    <location>
        <begin position="12"/>
        <end position="38"/>
    </location>
</feature>
<dbReference type="AlphaFoldDB" id="L0HC60"/>
<dbReference type="STRING" id="593750.Metfor_1280"/>
<feature type="transmembrane region" description="Helical" evidence="1">
    <location>
        <begin position="44"/>
        <end position="67"/>
    </location>
</feature>
<dbReference type="RefSeq" id="WP_015285285.1">
    <property type="nucleotide sequence ID" value="NC_019943.1"/>
</dbReference>
<dbReference type="Proteomes" id="UP000010824">
    <property type="component" value="Chromosome"/>
</dbReference>
<name>L0HC60_METFS</name>
<keyword evidence="1" id="KW-0812">Transmembrane</keyword>
<dbReference type="HOGENOM" id="CLU_982159_0_0_2"/>
<proteinExistence type="predicted"/>
<keyword evidence="3" id="KW-1185">Reference proteome</keyword>
<dbReference type="OrthoDB" id="117487at2157"/>
<sequence precursor="true">MSVAEFREACGLLLRMPVLWIPGVVGGLCAAFIWLLFILSGAFFAGRFVVIAGLIVLFFIAGMLAVIRQNEGSMGTLAGGGRQYFFRVLLPLLVVLFMILLVFVLVMLTLTLIGIPSDPALLVFLSFGVAIPSILMTLFSDTAAVFEDRKVFESIQRSIDIVSQNTGKVISFVLISALAGAAILFSLMIVWEALLFDKLEPLTHYTEEQLKTFTPDQLLTMIGSDGTWVTAVVIFLAGLLLIPLLMSYKACTFRKLAGSTVLIQQVTGEYDSKGRWYKY</sequence>
<organism evidence="2 3">
    <name type="scientific">Methanoregula formicica (strain DSM 22288 / NBRC 105244 / SMSP)</name>
    <dbReference type="NCBI Taxonomy" id="593750"/>
    <lineage>
        <taxon>Archaea</taxon>
        <taxon>Methanobacteriati</taxon>
        <taxon>Methanobacteriota</taxon>
        <taxon>Stenosarchaea group</taxon>
        <taxon>Methanomicrobia</taxon>
        <taxon>Methanomicrobiales</taxon>
        <taxon>Methanoregulaceae</taxon>
        <taxon>Methanoregula</taxon>
    </lineage>
</organism>
<keyword evidence="1" id="KW-1133">Transmembrane helix</keyword>
<dbReference type="GeneID" id="14310593"/>
<evidence type="ECO:0000256" key="1">
    <source>
        <dbReference type="SAM" id="Phobius"/>
    </source>
</evidence>
<evidence type="ECO:0000313" key="3">
    <source>
        <dbReference type="Proteomes" id="UP000010824"/>
    </source>
</evidence>
<accession>L0HC60</accession>
<feature type="transmembrane region" description="Helical" evidence="1">
    <location>
        <begin position="88"/>
        <end position="115"/>
    </location>
</feature>
<keyword evidence="1" id="KW-0472">Membrane</keyword>
<protein>
    <submittedName>
        <fullName evidence="2">Uncharacterized protein</fullName>
    </submittedName>
</protein>
<evidence type="ECO:0000313" key="2">
    <source>
        <dbReference type="EMBL" id="AGB02322.1"/>
    </source>
</evidence>
<feature type="transmembrane region" description="Helical" evidence="1">
    <location>
        <begin position="228"/>
        <end position="246"/>
    </location>
</feature>
<gene>
    <name evidence="2" type="ordered locus">Metfor_1280</name>
</gene>
<dbReference type="InParanoid" id="L0HC60"/>
<dbReference type="KEGG" id="mfo:Metfor_1280"/>